<dbReference type="SUPFAM" id="SSF63411">
    <property type="entry name" value="LuxS/MPP-like metallohydrolase"/>
    <property type="match status" value="1"/>
</dbReference>
<dbReference type="InterPro" id="IPR011249">
    <property type="entry name" value="Metalloenz_LuxS/M16"/>
</dbReference>
<name>A0A5T1M468_CAMJU</name>
<dbReference type="GO" id="GO:0046872">
    <property type="term" value="F:metal ion binding"/>
    <property type="evidence" value="ECO:0007669"/>
    <property type="project" value="InterPro"/>
</dbReference>
<reference evidence="1" key="1">
    <citation type="submission" date="2019-05" db="EMBL/GenBank/DDBJ databases">
        <authorList>
            <consortium name="NARMS: The National Antimicrobial Resistance Monitoring System"/>
        </authorList>
    </citation>
    <scope>NUCLEOTIDE SEQUENCE</scope>
    <source>
        <strain evidence="1">FSIS11920741</strain>
    </source>
</reference>
<evidence type="ECO:0000313" key="1">
    <source>
        <dbReference type="EMBL" id="EAL2208504.1"/>
    </source>
</evidence>
<protein>
    <submittedName>
        <fullName evidence="1">Insulinase family protein</fullName>
    </submittedName>
</protein>
<comment type="caution">
    <text evidence="1">The sequence shown here is derived from an EMBL/GenBank/DDBJ whole genome shotgun (WGS) entry which is preliminary data.</text>
</comment>
<proteinExistence type="predicted"/>
<dbReference type="AlphaFoldDB" id="A0A5T1M468"/>
<organism evidence="1">
    <name type="scientific">Campylobacter jejuni</name>
    <dbReference type="NCBI Taxonomy" id="197"/>
    <lineage>
        <taxon>Bacteria</taxon>
        <taxon>Pseudomonadati</taxon>
        <taxon>Campylobacterota</taxon>
        <taxon>Epsilonproteobacteria</taxon>
        <taxon>Campylobacterales</taxon>
        <taxon>Campylobacteraceae</taxon>
        <taxon>Campylobacter</taxon>
    </lineage>
</organism>
<dbReference type="EMBL" id="AACMKI010000024">
    <property type="protein sequence ID" value="EAL2208504.1"/>
    <property type="molecule type" value="Genomic_DNA"/>
</dbReference>
<accession>A0A5T1M468</accession>
<dbReference type="Gene3D" id="3.30.830.10">
    <property type="entry name" value="Metalloenzyme, LuxS/M16 peptidase-like"/>
    <property type="match status" value="1"/>
</dbReference>
<sequence length="109" mass="12674">MQYLESRGIKIPFIFEKNSDFPIVVLKLVFRNCARSYDEIAGLAKMFSRILNEGVDDKFFKDLEFRAINLEASSGFESLEINLSCLKENFDFALKSLEKLLLKPRIEEK</sequence>
<feature type="non-terminal residue" evidence="1">
    <location>
        <position position="109"/>
    </location>
</feature>
<gene>
    <name evidence="1" type="ORF">FDO12_07255</name>
</gene>